<organism evidence="1 2">
    <name type="scientific">Nostoc flagelliforme FACHB-838</name>
    <dbReference type="NCBI Taxonomy" id="2692904"/>
    <lineage>
        <taxon>Bacteria</taxon>
        <taxon>Bacillati</taxon>
        <taxon>Cyanobacteriota</taxon>
        <taxon>Cyanophyceae</taxon>
        <taxon>Nostocales</taxon>
        <taxon>Nostocaceae</taxon>
        <taxon>Nostoc</taxon>
    </lineage>
</organism>
<gene>
    <name evidence="1" type="ORF">H6G97_37495</name>
</gene>
<name>A0ABR8E2J2_9NOSO</name>
<evidence type="ECO:0000313" key="2">
    <source>
        <dbReference type="Proteomes" id="UP000623440"/>
    </source>
</evidence>
<proteinExistence type="predicted"/>
<dbReference type="EMBL" id="JACJSI010000202">
    <property type="protein sequence ID" value="MBD2534839.1"/>
    <property type="molecule type" value="Genomic_DNA"/>
</dbReference>
<evidence type="ECO:0000313" key="1">
    <source>
        <dbReference type="EMBL" id="MBD2534839.1"/>
    </source>
</evidence>
<comment type="caution">
    <text evidence="1">The sequence shown here is derived from an EMBL/GenBank/DDBJ whole genome shotgun (WGS) entry which is preliminary data.</text>
</comment>
<dbReference type="Proteomes" id="UP000623440">
    <property type="component" value="Unassembled WGS sequence"/>
</dbReference>
<keyword evidence="2" id="KW-1185">Reference proteome</keyword>
<sequence length="57" mass="6399">MERWQSILRVPLVVVSGINTKINKTIAAGKFIGCKPMKSSQKPLDKRFLAFAPQLLE</sequence>
<protein>
    <submittedName>
        <fullName evidence="1">Uncharacterized protein</fullName>
    </submittedName>
</protein>
<reference evidence="1 2" key="1">
    <citation type="journal article" date="2020" name="ISME J.">
        <title>Comparative genomics reveals insights into cyanobacterial evolution and habitat adaptation.</title>
        <authorList>
            <person name="Chen M.Y."/>
            <person name="Teng W.K."/>
            <person name="Zhao L."/>
            <person name="Hu C.X."/>
            <person name="Zhou Y.K."/>
            <person name="Han B.P."/>
            <person name="Song L.R."/>
            <person name="Shu W.S."/>
        </authorList>
    </citation>
    <scope>NUCLEOTIDE SEQUENCE [LARGE SCALE GENOMIC DNA]</scope>
    <source>
        <strain evidence="1 2">FACHB-838</strain>
    </source>
</reference>
<accession>A0ABR8E2J2</accession>